<dbReference type="SUPFAM" id="SSF53756">
    <property type="entry name" value="UDP-Glycosyltransferase/glycogen phosphorylase"/>
    <property type="match status" value="1"/>
</dbReference>
<keyword evidence="4" id="KW-1185">Reference proteome</keyword>
<evidence type="ECO:0000256" key="1">
    <source>
        <dbReference type="ARBA" id="ARBA00022679"/>
    </source>
</evidence>
<evidence type="ECO:0000313" key="3">
    <source>
        <dbReference type="EMBL" id="MDJ1171068.1"/>
    </source>
</evidence>
<dbReference type="EMBL" id="JAQOSP010000105">
    <property type="protein sequence ID" value="MDJ1171068.1"/>
    <property type="molecule type" value="Genomic_DNA"/>
</dbReference>
<name>A0ABT7AYB7_9CYAN</name>
<dbReference type="Proteomes" id="UP001235303">
    <property type="component" value="Unassembled WGS sequence"/>
</dbReference>
<dbReference type="PANTHER" id="PTHR46401:SF2">
    <property type="entry name" value="GLYCOSYLTRANSFERASE WBBK-RELATED"/>
    <property type="match status" value="1"/>
</dbReference>
<dbReference type="InterPro" id="IPR001296">
    <property type="entry name" value="Glyco_trans_1"/>
</dbReference>
<dbReference type="RefSeq" id="WP_283754820.1">
    <property type="nucleotide sequence ID" value="NZ_JAQOSP010000105.1"/>
</dbReference>
<accession>A0ABT7AYB7</accession>
<protein>
    <submittedName>
        <fullName evidence="3">Glycosyltransferase family 4 protein</fullName>
    </submittedName>
</protein>
<dbReference type="CDD" id="cd03801">
    <property type="entry name" value="GT4_PimA-like"/>
    <property type="match status" value="1"/>
</dbReference>
<evidence type="ECO:0000259" key="2">
    <source>
        <dbReference type="Pfam" id="PF00534"/>
    </source>
</evidence>
<sequence>MKVLAWPAFKTRYLNPYNWLLYQPMAKQGVQVEEFSFKRLLSKRYDVFHLHWAAETIVRHPNGIIAGIRARMMLVLIDWAKFRGTRIVWTFHDKIPHIVLHPKVAEWFQGELLKRIDGYISMCQIGKELAQECYPSLRERPCGIIPHGHYRGEYADECDRATARNQLNMPQTSNVILFLGYIAPYKNIPLLIQTFRELDDPDAILLIVGRLDLPEMQGELEKSAYQDSRIRLLFGYVPNEELQFYYRAADLVVLPFAEILNSGSALLALSFDCPILVPNQGAMAELQTWVGSDWVKVYENQLNANLLQESLEWIQKPRSQQSPLEKLDWERLSYETIKFYQSLCSKSI</sequence>
<proteinExistence type="predicted"/>
<feature type="domain" description="Glycosyl transferase family 1" evidence="2">
    <location>
        <begin position="160"/>
        <end position="284"/>
    </location>
</feature>
<gene>
    <name evidence="3" type="ORF">PMG71_16685</name>
</gene>
<keyword evidence="1" id="KW-0808">Transferase</keyword>
<dbReference type="Gene3D" id="3.40.50.2000">
    <property type="entry name" value="Glycogen Phosphorylase B"/>
    <property type="match status" value="2"/>
</dbReference>
<dbReference type="Pfam" id="PF00534">
    <property type="entry name" value="Glycos_transf_1"/>
    <property type="match status" value="1"/>
</dbReference>
<organism evidence="3 4">
    <name type="scientific">Roseofilum acuticapitatum BLCC-M154</name>
    <dbReference type="NCBI Taxonomy" id="3022444"/>
    <lineage>
        <taxon>Bacteria</taxon>
        <taxon>Bacillati</taxon>
        <taxon>Cyanobacteriota</taxon>
        <taxon>Cyanophyceae</taxon>
        <taxon>Desertifilales</taxon>
        <taxon>Desertifilaceae</taxon>
        <taxon>Roseofilum</taxon>
        <taxon>Roseofilum acuticapitatum</taxon>
    </lineage>
</organism>
<evidence type="ECO:0000313" key="4">
    <source>
        <dbReference type="Proteomes" id="UP001235303"/>
    </source>
</evidence>
<comment type="caution">
    <text evidence="3">The sequence shown here is derived from an EMBL/GenBank/DDBJ whole genome shotgun (WGS) entry which is preliminary data.</text>
</comment>
<reference evidence="3 4" key="1">
    <citation type="submission" date="2023-01" db="EMBL/GenBank/DDBJ databases">
        <title>Novel diversity within Roseofilum (Cyanobacteria; Desertifilaceae) from marine benthic mats with descriptions of four novel species.</title>
        <authorList>
            <person name="Wang Y."/>
            <person name="Berthold D.E."/>
            <person name="Hu J."/>
            <person name="Lefler F.W."/>
            <person name="Laughinghouse H.D. IV."/>
        </authorList>
    </citation>
    <scope>NUCLEOTIDE SEQUENCE [LARGE SCALE GENOMIC DNA]</scope>
    <source>
        <strain evidence="3 4">BLCC-M154</strain>
    </source>
</reference>
<dbReference type="PANTHER" id="PTHR46401">
    <property type="entry name" value="GLYCOSYLTRANSFERASE WBBK-RELATED"/>
    <property type="match status" value="1"/>
</dbReference>